<evidence type="ECO:0000313" key="3">
    <source>
        <dbReference type="Proteomes" id="UP001549031"/>
    </source>
</evidence>
<proteinExistence type="predicted"/>
<reference evidence="2 3" key="1">
    <citation type="submission" date="2024-06" db="EMBL/GenBank/DDBJ databases">
        <title>Genomic Encyclopedia of Type Strains, Phase IV (KMG-IV): sequencing the most valuable type-strain genomes for metagenomic binning, comparative biology and taxonomic classification.</title>
        <authorList>
            <person name="Goeker M."/>
        </authorList>
    </citation>
    <scope>NUCLEOTIDE SEQUENCE [LARGE SCALE GENOMIC DNA]</scope>
    <source>
        <strain evidence="2 3">DSM 105042</strain>
    </source>
</reference>
<dbReference type="InterPro" id="IPR028973">
    <property type="entry name" value="PhnB-like"/>
</dbReference>
<dbReference type="InterPro" id="IPR029068">
    <property type="entry name" value="Glyas_Bleomycin-R_OHBP_Dase"/>
</dbReference>
<dbReference type="Gene3D" id="3.30.720.110">
    <property type="match status" value="1"/>
</dbReference>
<dbReference type="PANTHER" id="PTHR33990">
    <property type="entry name" value="PROTEIN YJDN-RELATED"/>
    <property type="match status" value="1"/>
</dbReference>
<keyword evidence="3" id="KW-1185">Reference proteome</keyword>
<evidence type="ECO:0000259" key="1">
    <source>
        <dbReference type="Pfam" id="PF06983"/>
    </source>
</evidence>
<evidence type="ECO:0000313" key="2">
    <source>
        <dbReference type="EMBL" id="MET3587555.1"/>
    </source>
</evidence>
<sequence length="167" mass="18869">MNDIGPKRTKGCRLESLSGVPRCFRFLDVGLTLHVTFDRKSLERGDEGHTFSYVPGSEIEQLTRYGDEHDEMAGKVFTSLIRIAGQTVMANDSPPVHQFTFTPSFSFWIDCTESDQVAHLAEVLSVDGKKMMPADNYGFSESFAFVEDRFGISWQLCYKLSPERPEV</sequence>
<dbReference type="RefSeq" id="WP_247246472.1">
    <property type="nucleotide sequence ID" value="NZ_JALJRA010000038.1"/>
</dbReference>
<dbReference type="Gene3D" id="3.30.720.100">
    <property type="match status" value="1"/>
</dbReference>
<organism evidence="2 3">
    <name type="scientific">Pseudorhizobium tarimense</name>
    <dbReference type="NCBI Taxonomy" id="1079109"/>
    <lineage>
        <taxon>Bacteria</taxon>
        <taxon>Pseudomonadati</taxon>
        <taxon>Pseudomonadota</taxon>
        <taxon>Alphaproteobacteria</taxon>
        <taxon>Hyphomicrobiales</taxon>
        <taxon>Rhizobiaceae</taxon>
        <taxon>Rhizobium/Agrobacterium group</taxon>
        <taxon>Pseudorhizobium</taxon>
    </lineage>
</organism>
<dbReference type="EMBL" id="JBEPLJ010000015">
    <property type="protein sequence ID" value="MET3587555.1"/>
    <property type="molecule type" value="Genomic_DNA"/>
</dbReference>
<dbReference type="Pfam" id="PF06983">
    <property type="entry name" value="3-dmu-9_3-mt"/>
    <property type="match status" value="1"/>
</dbReference>
<dbReference type="PANTHER" id="PTHR33990:SF4">
    <property type="entry name" value="PHNB-LIKE DOMAIN-CONTAINING PROTEIN"/>
    <property type="match status" value="1"/>
</dbReference>
<dbReference type="CDD" id="cd06588">
    <property type="entry name" value="PhnB_like"/>
    <property type="match status" value="1"/>
</dbReference>
<dbReference type="SUPFAM" id="SSF54593">
    <property type="entry name" value="Glyoxalase/Bleomycin resistance protein/Dihydroxybiphenyl dioxygenase"/>
    <property type="match status" value="1"/>
</dbReference>
<comment type="caution">
    <text evidence="2">The sequence shown here is derived from an EMBL/GenBank/DDBJ whole genome shotgun (WGS) entry which is preliminary data.</text>
</comment>
<protein>
    <submittedName>
        <fullName evidence="2">3-demethylubiquinone-9 3-methyltransferase (Glyoxalase superfamily)</fullName>
    </submittedName>
</protein>
<gene>
    <name evidence="2" type="ORF">ABID21_003683</name>
</gene>
<name>A0ABV2HAI7_9HYPH</name>
<feature type="domain" description="PhnB-like" evidence="1">
    <location>
        <begin position="52"/>
        <end position="157"/>
    </location>
</feature>
<dbReference type="Proteomes" id="UP001549031">
    <property type="component" value="Unassembled WGS sequence"/>
</dbReference>
<accession>A0ABV2HAI7</accession>